<dbReference type="PRINTS" id="PR00878">
    <property type="entry name" value="CHOLNESTRASE"/>
</dbReference>
<evidence type="ECO:0000256" key="2">
    <source>
        <dbReference type="ARBA" id="ARBA00022801"/>
    </source>
</evidence>
<evidence type="ECO:0000256" key="1">
    <source>
        <dbReference type="ARBA" id="ARBA00005964"/>
    </source>
</evidence>
<dbReference type="SUPFAM" id="SSF53474">
    <property type="entry name" value="alpha/beta-Hydrolases"/>
    <property type="match status" value="1"/>
</dbReference>
<dbReference type="InterPro" id="IPR000997">
    <property type="entry name" value="Cholinesterase"/>
</dbReference>
<dbReference type="InterPro" id="IPR002018">
    <property type="entry name" value="CarbesteraseB"/>
</dbReference>
<protein>
    <recommendedName>
        <fullName evidence="4">Carboxylic ester hydrolase</fullName>
        <ecNumber evidence="4">3.1.1.-</ecNumber>
    </recommendedName>
</protein>
<feature type="domain" description="Carboxylesterase type B" evidence="5">
    <location>
        <begin position="31"/>
        <end position="518"/>
    </location>
</feature>
<sequence length="532" mass="58018">MGSMAFRKLLAVLLLLTALPLPVSAGGINCNVIQLHSGPICGRAEGDVRIFLGIPYAAPPVGPLRWKPPEEVASWAQVRNCKEFGPSCPQPKEKDNALYSEDCLYLNIWTTAKKPDEKLPVMVWIHGGAFNFGSASLPEYNGRNLARKGVVVVTINYRLGPLGFLVHPLLSRESPHGTSGNYGLLDQIAALKWIQRNIAAFGGDPGRVTLFGQSAGSRSVSLQLITPLSAGLFHRAIAESGGPIIGSEYLSLAFNGDMANVSKMGRQLASKLGCDSARDVVAAMRARSAEEIVKAADCTTGIFDEGLFFAPVFDGRVLPEDPLAAYRGGKQHDVPIITGSTLNEGNIYLADEKDLSVEKYRSFLHSRFGDNSAKAFELFPARKTGEVAPAIDKILTVAANAQPARLVVRSMERKKSRAYLYQFTRLPDTVLARKLGVHHGVELAYVFGNMAESGGYNQTDRRLSEKMMAYWVNFAATGNPNGPGLLDWPAYTATTDINLEFSDTLHINRELFRKEADFIDRISSMRRAAAKE</sequence>
<dbReference type="Proteomes" id="UP000004162">
    <property type="component" value="Unassembled WGS sequence"/>
</dbReference>
<dbReference type="EC" id="3.1.1.-" evidence="4"/>
<accession>Q0YT19</accession>
<dbReference type="AlphaFoldDB" id="Q0YT19"/>
<evidence type="ECO:0000256" key="4">
    <source>
        <dbReference type="RuleBase" id="RU361235"/>
    </source>
</evidence>
<feature type="signal peptide" evidence="4">
    <location>
        <begin position="1"/>
        <end position="25"/>
    </location>
</feature>
<organism evidence="6 7">
    <name type="scientific">Chlorobium ferrooxidans DSM 13031</name>
    <dbReference type="NCBI Taxonomy" id="377431"/>
    <lineage>
        <taxon>Bacteria</taxon>
        <taxon>Pseudomonadati</taxon>
        <taxon>Chlorobiota</taxon>
        <taxon>Chlorobiia</taxon>
        <taxon>Chlorobiales</taxon>
        <taxon>Chlorobiaceae</taxon>
        <taxon>Chlorobium/Pelodictyon group</taxon>
        <taxon>Chlorobium</taxon>
    </lineage>
</organism>
<dbReference type="GO" id="GO:0004104">
    <property type="term" value="F:cholinesterase activity"/>
    <property type="evidence" value="ECO:0007669"/>
    <property type="project" value="InterPro"/>
</dbReference>
<proteinExistence type="inferred from homology"/>
<keyword evidence="4" id="KW-0732">Signal</keyword>
<feature type="active site" description="Charge relay system" evidence="3">
    <location>
        <position position="344"/>
    </location>
</feature>
<dbReference type="ESTHER" id="9chlb-q0yt19">
    <property type="family name" value="Carb_B_Bacteria"/>
</dbReference>
<evidence type="ECO:0000256" key="3">
    <source>
        <dbReference type="PIRSR" id="PIRSR600997-1"/>
    </source>
</evidence>
<dbReference type="OrthoDB" id="9775851at2"/>
<reference evidence="6 7" key="2">
    <citation type="submission" date="2006-07" db="EMBL/GenBank/DDBJ databases">
        <title>Sequencing of the draft genome and assembly of Chlorobium ferroxidans DSM 13031.</title>
        <authorList>
            <consortium name="US DOE Joint Genome Institute (JGI-PGF)"/>
            <person name="Copeland A."/>
            <person name="Lucas S."/>
            <person name="Lapidus A."/>
            <person name="Barry K."/>
            <person name="Glavina del Rio T."/>
            <person name="Dalin E."/>
            <person name="Tice H."/>
            <person name="Bruce D."/>
            <person name="Pitluck S."/>
            <person name="Richardson P."/>
        </authorList>
    </citation>
    <scope>NUCLEOTIDE SEQUENCE [LARGE SCALE GENOMIC DNA]</scope>
    <source>
        <strain evidence="6 7">DSM 13031</strain>
    </source>
</reference>
<evidence type="ECO:0000313" key="7">
    <source>
        <dbReference type="Proteomes" id="UP000004162"/>
    </source>
</evidence>
<dbReference type="InterPro" id="IPR029058">
    <property type="entry name" value="AB_hydrolase_fold"/>
</dbReference>
<comment type="similarity">
    <text evidence="1 4">Belongs to the type-B carboxylesterase/lipase family.</text>
</comment>
<dbReference type="SMR" id="Q0YT19"/>
<comment type="caution">
    <text evidence="6">The sequence shown here is derived from an EMBL/GenBank/DDBJ whole genome shotgun (WGS) entry which is preliminary data.</text>
</comment>
<keyword evidence="7" id="KW-1185">Reference proteome</keyword>
<feature type="chain" id="PRO_5005142539" description="Carboxylic ester hydrolase" evidence="4">
    <location>
        <begin position="26"/>
        <end position="532"/>
    </location>
</feature>
<dbReference type="InterPro" id="IPR050309">
    <property type="entry name" value="Type-B_Carboxylest/Lipase"/>
</dbReference>
<feature type="active site" description="Charge relay system" evidence="3">
    <location>
        <position position="439"/>
    </location>
</feature>
<reference evidence="6 7" key="1">
    <citation type="submission" date="2006-07" db="EMBL/GenBank/DDBJ databases">
        <title>Annotation of the draft genome assembly of Chlorobium ferroxidans DSM 13031.</title>
        <authorList>
            <consortium name="US DOE Joint Genome Institute (JGI-ORNL)"/>
            <person name="Larimer F."/>
            <person name="Land M."/>
            <person name="Hauser L."/>
        </authorList>
    </citation>
    <scope>NUCLEOTIDE SEQUENCE [LARGE SCALE GENOMIC DNA]</scope>
    <source>
        <strain evidence="6 7">DSM 13031</strain>
    </source>
</reference>
<evidence type="ECO:0000259" key="5">
    <source>
        <dbReference type="Pfam" id="PF00135"/>
    </source>
</evidence>
<gene>
    <name evidence="6" type="ORF">CferDRAFT_1372</name>
</gene>
<dbReference type="InterPro" id="IPR019826">
    <property type="entry name" value="Carboxylesterase_B_AS"/>
</dbReference>
<dbReference type="Gene3D" id="3.40.50.1820">
    <property type="entry name" value="alpha/beta hydrolase"/>
    <property type="match status" value="1"/>
</dbReference>
<feature type="active site" description="Acyl-ester intermediate" evidence="3">
    <location>
        <position position="214"/>
    </location>
</feature>
<evidence type="ECO:0000313" key="6">
    <source>
        <dbReference type="EMBL" id="EAT59445.1"/>
    </source>
</evidence>
<dbReference type="PROSITE" id="PS00122">
    <property type="entry name" value="CARBOXYLESTERASE_B_1"/>
    <property type="match status" value="1"/>
</dbReference>
<name>Q0YT19_9CHLB</name>
<dbReference type="EMBL" id="AASE01000004">
    <property type="protein sequence ID" value="EAT59445.1"/>
    <property type="molecule type" value="Genomic_DNA"/>
</dbReference>
<dbReference type="Pfam" id="PF00135">
    <property type="entry name" value="COesterase"/>
    <property type="match status" value="1"/>
</dbReference>
<dbReference type="PANTHER" id="PTHR11559">
    <property type="entry name" value="CARBOXYLESTERASE"/>
    <property type="match status" value="1"/>
</dbReference>
<keyword evidence="2 4" id="KW-0378">Hydrolase</keyword>